<keyword evidence="4 5" id="KW-0472">Membrane</keyword>
<reference evidence="7" key="1">
    <citation type="submission" date="2018-10" db="EMBL/GenBank/DDBJ databases">
        <title>Hidden diversity of soil giant viruses.</title>
        <authorList>
            <person name="Schulz F."/>
            <person name="Alteio L."/>
            <person name="Goudeau D."/>
            <person name="Ryan E.M."/>
            <person name="Malmstrom R.R."/>
            <person name="Blanchard J."/>
            <person name="Woyke T."/>
        </authorList>
    </citation>
    <scope>NUCLEOTIDE SEQUENCE</scope>
    <source>
        <strain evidence="7">TEV1</strain>
    </source>
</reference>
<comment type="subcellular location">
    <subcellularLocation>
        <location evidence="1">Membrane</location>
        <topology evidence="1">Multi-pass membrane protein</topology>
    </subcellularLocation>
</comment>
<protein>
    <recommendedName>
        <fullName evidence="6">TM2 domain-containing protein</fullName>
    </recommendedName>
</protein>
<gene>
    <name evidence="7" type="ORF">Terrestrivirus1_49</name>
</gene>
<evidence type="ECO:0000256" key="2">
    <source>
        <dbReference type="ARBA" id="ARBA00022692"/>
    </source>
</evidence>
<keyword evidence="3 5" id="KW-1133">Transmembrane helix</keyword>
<accession>A0A3G4ZK18</accession>
<dbReference type="EMBL" id="MK071979">
    <property type="protein sequence ID" value="AYV75175.1"/>
    <property type="molecule type" value="Genomic_DNA"/>
</dbReference>
<keyword evidence="2 5" id="KW-0812">Transmembrane</keyword>
<feature type="domain" description="TM2" evidence="6">
    <location>
        <begin position="103"/>
        <end position="148"/>
    </location>
</feature>
<sequence length="202" mass="22154">MKLFLITLLCSFVAIAIAHPALEVQKKSGFFQALGDMIAGNFESEHDLRTRASSGFGSNIECSSGPSAEMCNYKGTCVNGNTCICDFGWITVDNQTTGCTYQQKTRVAGFLLHFFLGEFGAGEFYLGNTSIAAGQISLTLVGGFVVCILGCLFYACCKEIAVIPIVICVLAWIIGWLAWWIYECVFCFLFLFITQLIFKTKS</sequence>
<evidence type="ECO:0000256" key="1">
    <source>
        <dbReference type="ARBA" id="ARBA00004141"/>
    </source>
</evidence>
<evidence type="ECO:0000259" key="6">
    <source>
        <dbReference type="Pfam" id="PF05154"/>
    </source>
</evidence>
<feature type="transmembrane region" description="Helical" evidence="5">
    <location>
        <begin position="161"/>
        <end position="193"/>
    </location>
</feature>
<name>A0A3G4ZK18_9VIRU</name>
<organism evidence="7">
    <name type="scientific">Terrestrivirus sp</name>
    <dbReference type="NCBI Taxonomy" id="2487775"/>
    <lineage>
        <taxon>Viruses</taxon>
        <taxon>Varidnaviria</taxon>
        <taxon>Bamfordvirae</taxon>
        <taxon>Nucleocytoviricota</taxon>
        <taxon>Megaviricetes</taxon>
        <taxon>Imitervirales</taxon>
        <taxon>Mimiviridae</taxon>
        <taxon>Klosneuvirinae</taxon>
    </lineage>
</organism>
<feature type="transmembrane region" description="Helical" evidence="5">
    <location>
        <begin position="138"/>
        <end position="155"/>
    </location>
</feature>
<feature type="transmembrane region" description="Helical" evidence="5">
    <location>
        <begin position="107"/>
        <end position="126"/>
    </location>
</feature>
<evidence type="ECO:0000313" key="7">
    <source>
        <dbReference type="EMBL" id="AYV75175.1"/>
    </source>
</evidence>
<dbReference type="Gene3D" id="2.10.25.10">
    <property type="entry name" value="Laminin"/>
    <property type="match status" value="1"/>
</dbReference>
<evidence type="ECO:0000256" key="5">
    <source>
        <dbReference type="SAM" id="Phobius"/>
    </source>
</evidence>
<dbReference type="InterPro" id="IPR007829">
    <property type="entry name" value="TM2"/>
</dbReference>
<dbReference type="GO" id="GO:0016020">
    <property type="term" value="C:membrane"/>
    <property type="evidence" value="ECO:0007669"/>
    <property type="project" value="UniProtKB-SubCell"/>
</dbReference>
<evidence type="ECO:0000256" key="4">
    <source>
        <dbReference type="ARBA" id="ARBA00023136"/>
    </source>
</evidence>
<dbReference type="Pfam" id="PF05154">
    <property type="entry name" value="TM2"/>
    <property type="match status" value="1"/>
</dbReference>
<evidence type="ECO:0000256" key="3">
    <source>
        <dbReference type="ARBA" id="ARBA00022989"/>
    </source>
</evidence>
<proteinExistence type="predicted"/>